<dbReference type="EMBL" id="JAVIJP010000054">
    <property type="protein sequence ID" value="KAL3624124.1"/>
    <property type="molecule type" value="Genomic_DNA"/>
</dbReference>
<dbReference type="SUPFAM" id="SSF57959">
    <property type="entry name" value="Leucine zipper domain"/>
    <property type="match status" value="1"/>
</dbReference>
<comment type="subcellular location">
    <subcellularLocation>
        <location evidence="1">Nucleus</location>
    </subcellularLocation>
</comment>
<evidence type="ECO:0000259" key="7">
    <source>
        <dbReference type="PROSITE" id="PS50217"/>
    </source>
</evidence>
<comment type="caution">
    <text evidence="8">The sequence shown here is derived from an EMBL/GenBank/DDBJ whole genome shotgun (WGS) entry which is preliminary data.</text>
</comment>
<dbReference type="InterPro" id="IPR045314">
    <property type="entry name" value="bZIP_plant_GBF1"/>
</dbReference>
<dbReference type="GO" id="GO:0005634">
    <property type="term" value="C:nucleus"/>
    <property type="evidence" value="ECO:0007669"/>
    <property type="project" value="UniProtKB-SubCell"/>
</dbReference>
<dbReference type="PANTHER" id="PTHR46324">
    <property type="entry name" value="BASIC LEUCINE ZIPPER 43-RELATED"/>
    <property type="match status" value="1"/>
</dbReference>
<keyword evidence="2" id="KW-0805">Transcription regulation</keyword>
<organism evidence="8 9">
    <name type="scientific">Castilleja foliolosa</name>
    <dbReference type="NCBI Taxonomy" id="1961234"/>
    <lineage>
        <taxon>Eukaryota</taxon>
        <taxon>Viridiplantae</taxon>
        <taxon>Streptophyta</taxon>
        <taxon>Embryophyta</taxon>
        <taxon>Tracheophyta</taxon>
        <taxon>Spermatophyta</taxon>
        <taxon>Magnoliopsida</taxon>
        <taxon>eudicotyledons</taxon>
        <taxon>Gunneridae</taxon>
        <taxon>Pentapetalae</taxon>
        <taxon>asterids</taxon>
        <taxon>lamiids</taxon>
        <taxon>Lamiales</taxon>
        <taxon>Orobanchaceae</taxon>
        <taxon>Pedicularideae</taxon>
        <taxon>Castillejinae</taxon>
        <taxon>Castilleja</taxon>
    </lineage>
</organism>
<dbReference type="GO" id="GO:0003677">
    <property type="term" value="F:DNA binding"/>
    <property type="evidence" value="ECO:0007669"/>
    <property type="project" value="UniProtKB-KW"/>
</dbReference>
<dbReference type="PROSITE" id="PS00036">
    <property type="entry name" value="BZIP_BASIC"/>
    <property type="match status" value="1"/>
</dbReference>
<dbReference type="Pfam" id="PF00170">
    <property type="entry name" value="bZIP_1"/>
    <property type="match status" value="1"/>
</dbReference>
<evidence type="ECO:0000256" key="1">
    <source>
        <dbReference type="ARBA" id="ARBA00004123"/>
    </source>
</evidence>
<dbReference type="AlphaFoldDB" id="A0ABD3C3S6"/>
<keyword evidence="3" id="KW-0238">DNA-binding</keyword>
<keyword evidence="5" id="KW-0539">Nucleus</keyword>
<feature type="coiled-coil region" evidence="6">
    <location>
        <begin position="81"/>
        <end position="108"/>
    </location>
</feature>
<evidence type="ECO:0000256" key="5">
    <source>
        <dbReference type="ARBA" id="ARBA00023242"/>
    </source>
</evidence>
<dbReference type="InterPro" id="IPR044521">
    <property type="entry name" value="AtbZIP8/43"/>
</dbReference>
<dbReference type="Proteomes" id="UP001632038">
    <property type="component" value="Unassembled WGS sequence"/>
</dbReference>
<gene>
    <name evidence="8" type="ORF">CASFOL_032940</name>
</gene>
<keyword evidence="4" id="KW-0804">Transcription</keyword>
<evidence type="ECO:0000256" key="6">
    <source>
        <dbReference type="SAM" id="Coils"/>
    </source>
</evidence>
<dbReference type="SMART" id="SM00338">
    <property type="entry name" value="BRLZ"/>
    <property type="match status" value="1"/>
</dbReference>
<dbReference type="Gene3D" id="1.20.5.170">
    <property type="match status" value="1"/>
</dbReference>
<accession>A0ABD3C3S6</accession>
<reference evidence="9" key="1">
    <citation type="journal article" date="2024" name="IScience">
        <title>Strigolactones Initiate the Formation of Haustorium-like Structures in Castilleja.</title>
        <authorList>
            <person name="Buerger M."/>
            <person name="Peterson D."/>
            <person name="Chory J."/>
        </authorList>
    </citation>
    <scope>NUCLEOTIDE SEQUENCE [LARGE SCALE GENOMIC DNA]</scope>
</reference>
<dbReference type="PANTHER" id="PTHR46324:SF3">
    <property type="entry name" value="BASIC LEUCINE ZIPPER 43-RELATED"/>
    <property type="match status" value="1"/>
</dbReference>
<dbReference type="PROSITE" id="PS50217">
    <property type="entry name" value="BZIP"/>
    <property type="match status" value="1"/>
</dbReference>
<dbReference type="CDD" id="cd14702">
    <property type="entry name" value="bZIP_plant_GBF1"/>
    <property type="match status" value="1"/>
</dbReference>
<name>A0ABD3C3S6_9LAMI</name>
<evidence type="ECO:0000256" key="4">
    <source>
        <dbReference type="ARBA" id="ARBA00023163"/>
    </source>
</evidence>
<dbReference type="FunFam" id="1.20.5.170:FF:000020">
    <property type="entry name" value="BZIP transcription factor"/>
    <property type="match status" value="1"/>
</dbReference>
<evidence type="ECO:0000256" key="2">
    <source>
        <dbReference type="ARBA" id="ARBA00023015"/>
    </source>
</evidence>
<protein>
    <recommendedName>
        <fullName evidence="7">BZIP domain-containing protein</fullName>
    </recommendedName>
</protein>
<dbReference type="GO" id="GO:0046983">
    <property type="term" value="F:protein dimerization activity"/>
    <property type="evidence" value="ECO:0007669"/>
    <property type="project" value="UniProtKB-ARBA"/>
</dbReference>
<dbReference type="InterPro" id="IPR046347">
    <property type="entry name" value="bZIP_sf"/>
</dbReference>
<feature type="domain" description="BZIP" evidence="7">
    <location>
        <begin position="42"/>
        <end position="105"/>
    </location>
</feature>
<evidence type="ECO:0000256" key="3">
    <source>
        <dbReference type="ARBA" id="ARBA00023125"/>
    </source>
</evidence>
<dbReference type="InterPro" id="IPR004827">
    <property type="entry name" value="bZIP"/>
</dbReference>
<keyword evidence="9" id="KW-1185">Reference proteome</keyword>
<proteinExistence type="predicted"/>
<sequence>MQPGEINEPPYLFQSTPTHLPRAHFDSTTNEAEDQQQLSVINERKQRRMISNRESARRSRMRKQRCVDELCAQIVWLRIENRQLVEKLNRVSENRDQVIKENDELKKVSLELREMINDMKINSPFYSLREFEDDHLYNDLDYN</sequence>
<evidence type="ECO:0000313" key="8">
    <source>
        <dbReference type="EMBL" id="KAL3624124.1"/>
    </source>
</evidence>
<keyword evidence="6" id="KW-0175">Coiled coil</keyword>
<evidence type="ECO:0000313" key="9">
    <source>
        <dbReference type="Proteomes" id="UP001632038"/>
    </source>
</evidence>